<feature type="domain" description="Rapamycin-insensitive companion of mTOR middle" evidence="3">
    <location>
        <begin position="520"/>
        <end position="750"/>
    </location>
</feature>
<feature type="region of interest" description="Disordered" evidence="2">
    <location>
        <begin position="1421"/>
        <end position="1493"/>
    </location>
</feature>
<dbReference type="InterPro" id="IPR016024">
    <property type="entry name" value="ARM-type_fold"/>
</dbReference>
<feature type="compositionally biased region" description="Basic and acidic residues" evidence="2">
    <location>
        <begin position="1470"/>
        <end position="1493"/>
    </location>
</feature>
<feature type="compositionally biased region" description="Basic and acidic residues" evidence="2">
    <location>
        <begin position="1202"/>
        <end position="1221"/>
    </location>
</feature>
<feature type="compositionally biased region" description="Polar residues" evidence="2">
    <location>
        <begin position="1222"/>
        <end position="1251"/>
    </location>
</feature>
<dbReference type="Pfam" id="PF14664">
    <property type="entry name" value="RICTOR_N"/>
    <property type="match status" value="1"/>
</dbReference>
<evidence type="ECO:0000256" key="2">
    <source>
        <dbReference type="SAM" id="MobiDB-lite"/>
    </source>
</evidence>
<feature type="region of interest" description="Disordered" evidence="2">
    <location>
        <begin position="1174"/>
        <end position="1295"/>
    </location>
</feature>
<feature type="compositionally biased region" description="Basic and acidic residues" evidence="2">
    <location>
        <begin position="1509"/>
        <end position="1522"/>
    </location>
</feature>
<evidence type="ECO:0000313" key="7">
    <source>
        <dbReference type="Proteomes" id="UP001152320"/>
    </source>
</evidence>
<dbReference type="SMART" id="SM01307">
    <property type="entry name" value="RICTOR_M"/>
    <property type="match status" value="1"/>
</dbReference>
<dbReference type="InterPro" id="IPR029452">
    <property type="entry name" value="RICTOR_V"/>
</dbReference>
<evidence type="ECO:0000259" key="3">
    <source>
        <dbReference type="SMART" id="SM01307"/>
    </source>
</evidence>
<dbReference type="GO" id="GO:0038203">
    <property type="term" value="P:TORC2 signaling"/>
    <property type="evidence" value="ECO:0007669"/>
    <property type="project" value="TreeGrafter"/>
</dbReference>
<feature type="region of interest" description="Disordered" evidence="2">
    <location>
        <begin position="1345"/>
        <end position="1377"/>
    </location>
</feature>
<dbReference type="Pfam" id="PF14663">
    <property type="entry name" value="RasGEF_N_2"/>
    <property type="match status" value="1"/>
</dbReference>
<dbReference type="GO" id="GO:0043539">
    <property type="term" value="F:protein serine/threonine kinase activator activity"/>
    <property type="evidence" value="ECO:0007669"/>
    <property type="project" value="TreeGrafter"/>
</dbReference>
<protein>
    <submittedName>
        <fullName evidence="6">Rapamycin-insensitive companion of mTOR</fullName>
    </submittedName>
</protein>
<evidence type="ECO:0000259" key="5">
    <source>
        <dbReference type="SMART" id="SM01310"/>
    </source>
</evidence>
<dbReference type="Gene3D" id="1.25.10.10">
    <property type="entry name" value="Leucine-rich Repeat Variant"/>
    <property type="match status" value="1"/>
</dbReference>
<dbReference type="OrthoDB" id="271111at2759"/>
<dbReference type="InterPro" id="IPR028267">
    <property type="entry name" value="Pianissimo_N"/>
</dbReference>
<feature type="compositionally biased region" description="Low complexity" evidence="2">
    <location>
        <begin position="1365"/>
        <end position="1377"/>
    </location>
</feature>
<reference evidence="6" key="1">
    <citation type="submission" date="2021-10" db="EMBL/GenBank/DDBJ databases">
        <title>Tropical sea cucumber genome reveals ecological adaptation and Cuvierian tubules defense mechanism.</title>
        <authorList>
            <person name="Chen T."/>
        </authorList>
    </citation>
    <scope>NUCLEOTIDE SEQUENCE</scope>
    <source>
        <strain evidence="6">Nanhai2018</strain>
        <tissue evidence="6">Muscle</tissue>
    </source>
</reference>
<gene>
    <name evidence="6" type="ORF">HOLleu_14048</name>
</gene>
<evidence type="ECO:0000313" key="6">
    <source>
        <dbReference type="EMBL" id="KAJ8039897.1"/>
    </source>
</evidence>
<keyword evidence="7" id="KW-1185">Reference proteome</keyword>
<dbReference type="SMART" id="SM01303">
    <property type="entry name" value="RasGEF_N_2"/>
    <property type="match status" value="1"/>
</dbReference>
<comment type="similarity">
    <text evidence="1">Belongs to the RICTOR family.</text>
</comment>
<dbReference type="InterPro" id="IPR029453">
    <property type="entry name" value="Rictor_IV"/>
</dbReference>
<dbReference type="Pfam" id="PF14668">
    <property type="entry name" value="RICTOR_V"/>
    <property type="match status" value="1"/>
</dbReference>
<dbReference type="Proteomes" id="UP001152320">
    <property type="component" value="Chromosome 6"/>
</dbReference>
<accession>A0A9Q1H8N9</accession>
<dbReference type="InterPro" id="IPR028268">
    <property type="entry name" value="Pianissimo_fam"/>
</dbReference>
<dbReference type="SUPFAM" id="SSF48371">
    <property type="entry name" value="ARM repeat"/>
    <property type="match status" value="2"/>
</dbReference>
<feature type="region of interest" description="Disordered" evidence="2">
    <location>
        <begin position="1509"/>
        <end position="1575"/>
    </location>
</feature>
<feature type="compositionally biased region" description="Polar residues" evidence="2">
    <location>
        <begin position="1539"/>
        <end position="1567"/>
    </location>
</feature>
<feature type="compositionally biased region" description="Low complexity" evidence="2">
    <location>
        <begin position="1252"/>
        <end position="1272"/>
    </location>
</feature>
<dbReference type="PANTHER" id="PTHR13298">
    <property type="entry name" value="CYTOSOLIC REGULATOR PIANISSIMO"/>
    <property type="match status" value="1"/>
</dbReference>
<dbReference type="EMBL" id="JAIZAY010000006">
    <property type="protein sequence ID" value="KAJ8039897.1"/>
    <property type="molecule type" value="Genomic_DNA"/>
</dbReference>
<dbReference type="GO" id="GO:0031932">
    <property type="term" value="C:TORC2 complex"/>
    <property type="evidence" value="ECO:0007669"/>
    <property type="project" value="InterPro"/>
</dbReference>
<feature type="compositionally biased region" description="Low complexity" evidence="2">
    <location>
        <begin position="1423"/>
        <end position="1438"/>
    </location>
</feature>
<dbReference type="InterPro" id="IPR029451">
    <property type="entry name" value="RICTOR_M"/>
</dbReference>
<comment type="caution">
    <text evidence="6">The sequence shown here is derived from an EMBL/GenBank/DDBJ whole genome shotgun (WGS) entry which is preliminary data.</text>
</comment>
<evidence type="ECO:0000256" key="1">
    <source>
        <dbReference type="ARBA" id="ARBA00008878"/>
    </source>
</evidence>
<sequence length="1677" mass="186605">MAATMYRPRSIRRSKGRHDSGDTDVPLDLTRAPEDNLRDILTILVQDKSLSKGKKLGHLNNFVKLLQSVSSTADLCFPLPEILCCLRLSLTHPTKEVRGAGLRAIRYFLQDEATIQAMLALHLDIFVMHSLDLCENNDVERIQAIRLVRRIITVCPELCPLSLVQSLIAIGNNGDSERDSLKRACVATLCELAVRNTEVFSKAGGLSTLIRNILDTQLLRINESVTLTVLHLLNHPSTRRFIRFQADLEQVIAPYTDIHYRHSGESDQQSSSDERESWYRASRIAVVTLLRSWPGMIRLCSAESSGLHSLMQILCVPHEDNRRYLLEVLYDAFYLTIPKWTDDFDAAIESIDIYQTQSCTLGEGFVVEEALTILPHRAKTRANLKENHLALLILAFINAGLLESLVEVITSGSVNLSMMGTVLLGELLHMCDRLLPVDCELHHHTLPTLMALAASVDATVLQRIRATAAVTNLCRFHELKKRGPVPCSLFLDQILCNSPGYMGERKEKINSNKPTPLSDMDDSHIQAAVKDTLVLSGKDFKEWKWDLIGSLIKRGGPSLHKFDDQNINRFFRKLMDFYKPMSKGFSSIEINKDGTRSPEVENYTLIGRQLIDYLLNSTDSEAERLLTELSEDIADCLLEISMAPQHSVAPEAIFSSVSVQNSLCQDYFIFVGRLSQTHRGEKILERANVFQYMLDVCSSKVHTTLHKLIVTCLDYSREGLGRTVLSKVLTATSDSIRLYATSHLRVLLRAQVQYFQHWGVEHLVCQLYDNDKQVSSEALSILDEACEDEINLHSLVQIRPSLLHLGDHGALLLTRFLSTPKGFRYLSEVNFVQNELDKWYSTLNRKYVILVETEINEAFTCHKRQSSEGVLIRRSHSDNKRRKDLFVPVHLYGQIVQHKAGTELLDKQNVIPDLCSIVHLADVSTSDSLMELKSALWALGHTGSSLLGLKLLEQMSIIPEIIRLAEECEVFSIRGTCFFVIGLLSKTKAGADILSSLGWQSVRRTRSDFFPVSSESTSIFDDLGRFIDHPPPSTTLPSFSSFILEHNTPPPSYASEEPSYLLPQGLSGVRTPSPVPANFFVGEDWTESRSSISSDERAPSPLPTGRVSRQDRASGSDQLPGIKEATNGSTDDSDRKISQTKKGAIQLKRAQTMSAIEGDHNGLKTSEALMKLRSNSDASSRLTKDKASTEVRFSPESVNGRSDQHSRDRSASLKRRCDSNESGRGSIGTKSRSESFATDTTTQSSGVSSLHSNPSSPPVESSFSSLSTVASSHTVKSIHSSDAVRKSHNLSRTPSYLRSLPKPIIIPHTPTSGKVVETGASFTSRRDFFGYAALKALDAHRQESEDIQKLTRHSSLEEQSDFGPSSSKSRSGSVSSLGRYSSIVSPLKSTLKRSKAVTSNEEYIGLCLPVDVSLIFHSDESQYRGGRSSSRTSSQTSGDIPHVQVSAPSSDRPSPGSGSIPRSNSSSFKDQSKPGDRRGSNLSEREEDKERHRPNICLKCTKVRALSRTDIEKDGPRSRSVSESEVISDCDQLRPRAFSATSGRGTPNSLGTPTSAVSSFEYETTGSKKVAMREDTPAGRELVRREILRLVIRMASGVGLKGPEDGLLRLKERFSRSFEDPCLYSDVAYILGSRTYRLVARRFIQELFQDVNYEELYQEAQCILGLQQQDHTQDSKS</sequence>
<feature type="region of interest" description="Disordered" evidence="2">
    <location>
        <begin position="1089"/>
        <end position="1138"/>
    </location>
</feature>
<dbReference type="InterPro" id="IPR011989">
    <property type="entry name" value="ARM-like"/>
</dbReference>
<feature type="domain" description="Rapamycin-insensitive companion of mTOR" evidence="5">
    <location>
        <begin position="929"/>
        <end position="1001"/>
    </location>
</feature>
<dbReference type="Pfam" id="PF14666">
    <property type="entry name" value="RICTOR_M"/>
    <property type="match status" value="1"/>
</dbReference>
<name>A0A9Q1H8N9_HOLLE</name>
<feature type="compositionally biased region" description="Low complexity" evidence="2">
    <location>
        <begin position="1446"/>
        <end position="1467"/>
    </location>
</feature>
<dbReference type="SMART" id="SM01308">
    <property type="entry name" value="RICTOR_N"/>
    <property type="match status" value="1"/>
</dbReference>
<feature type="region of interest" description="Disordered" evidence="2">
    <location>
        <begin position="1"/>
        <end position="27"/>
    </location>
</feature>
<dbReference type="SMART" id="SM01310">
    <property type="entry name" value="RICTOR_V"/>
    <property type="match status" value="1"/>
</dbReference>
<proteinExistence type="inferred from homology"/>
<evidence type="ECO:0000259" key="4">
    <source>
        <dbReference type="SMART" id="SM01308"/>
    </source>
</evidence>
<dbReference type="GO" id="GO:0051897">
    <property type="term" value="P:positive regulation of phosphatidylinositol 3-kinase/protein kinase B signal transduction"/>
    <property type="evidence" value="ECO:0007669"/>
    <property type="project" value="TreeGrafter"/>
</dbReference>
<dbReference type="PANTHER" id="PTHR13298:SF11">
    <property type="entry name" value="RAPAMYCIN-INSENSITIVE COMPANION OF MTOR"/>
    <property type="match status" value="1"/>
</dbReference>
<feature type="domain" description="Rapamycin-insensitive companion of mTOR N-terminal" evidence="4">
    <location>
        <begin position="56"/>
        <end position="436"/>
    </location>
</feature>
<organism evidence="6 7">
    <name type="scientific">Holothuria leucospilota</name>
    <name type="common">Black long sea cucumber</name>
    <name type="synonym">Mertensiothuria leucospilota</name>
    <dbReference type="NCBI Taxonomy" id="206669"/>
    <lineage>
        <taxon>Eukaryota</taxon>
        <taxon>Metazoa</taxon>
        <taxon>Echinodermata</taxon>
        <taxon>Eleutherozoa</taxon>
        <taxon>Echinozoa</taxon>
        <taxon>Holothuroidea</taxon>
        <taxon>Aspidochirotacea</taxon>
        <taxon>Aspidochirotida</taxon>
        <taxon>Holothuriidae</taxon>
        <taxon>Holothuria</taxon>
    </lineage>
</organism>